<evidence type="ECO:0000313" key="2">
    <source>
        <dbReference type="Proteomes" id="UP000199245"/>
    </source>
</evidence>
<sequence length="172" mass="19939">MSDAQIRAPDAPFWSDNFDMDLPKVFPEARELLGDLADVEMWTGGRPDANGRLNHPACWNTDIGLAAFFGFKNTGRDENYMVCRERVRCTAWEAFRDAWAHQFVMVVENKVVWHANRLWHPFEIIMWNKRGWGDGSKQVNEKAARRQARGSYRDPIRLFGNVVELHGMRGSR</sequence>
<gene>
    <name evidence="1" type="ORF">SAMN05216337_1017109</name>
</gene>
<dbReference type="RefSeq" id="WP_092084015.1">
    <property type="nucleotide sequence ID" value="NZ_FMZW01000017.1"/>
</dbReference>
<evidence type="ECO:0000313" key="1">
    <source>
        <dbReference type="EMBL" id="SDD94320.1"/>
    </source>
</evidence>
<dbReference type="EMBL" id="FMZW01000017">
    <property type="protein sequence ID" value="SDD94320.1"/>
    <property type="molecule type" value="Genomic_DNA"/>
</dbReference>
<proteinExistence type="predicted"/>
<dbReference type="Proteomes" id="UP000199245">
    <property type="component" value="Unassembled WGS sequence"/>
</dbReference>
<name>A0A1G6YVF0_9BRAD</name>
<organism evidence="1 2">
    <name type="scientific">Bradyrhizobium brasilense</name>
    <dbReference type="NCBI Taxonomy" id="1419277"/>
    <lineage>
        <taxon>Bacteria</taxon>
        <taxon>Pseudomonadati</taxon>
        <taxon>Pseudomonadota</taxon>
        <taxon>Alphaproteobacteria</taxon>
        <taxon>Hyphomicrobiales</taxon>
        <taxon>Nitrobacteraceae</taxon>
        <taxon>Bradyrhizobium</taxon>
    </lineage>
</organism>
<dbReference type="AlphaFoldDB" id="A0A1G6YVF0"/>
<protein>
    <submittedName>
        <fullName evidence="1">Uncharacterized protein</fullName>
    </submittedName>
</protein>
<accession>A0A1G6YVF0</accession>
<reference evidence="1 2" key="1">
    <citation type="submission" date="2016-10" db="EMBL/GenBank/DDBJ databases">
        <authorList>
            <person name="de Groot N.N."/>
        </authorList>
    </citation>
    <scope>NUCLEOTIDE SEQUENCE [LARGE SCALE GENOMIC DNA]</scope>
    <source>
        <strain evidence="1 2">R5</strain>
    </source>
</reference>